<evidence type="ECO:0000313" key="1">
    <source>
        <dbReference type="EMBL" id="TDF74232.1"/>
    </source>
</evidence>
<gene>
    <name evidence="1" type="primary">ptsP</name>
    <name evidence="1" type="ORF">E0946_02065</name>
</gene>
<sequence length="573" mass="64667">MHLIKGLVIYQGLMIGRARKLEPVSWDLPATHISPSSITAEIKSLEDAIHSLAKTIELQFNELKGSEEEKAILSSHLLILKDPELISQVKDSISKNLVPAAVAIQQVFSQVQEHFKNLSNDFLAQREADYRDVEQRLLLELTGKQQEVLHNWAADQIAILKEATPSWVSAFAYYKVPAYCSEQGSLTSHASILSRALKIISITDLAELWEKVSENEKIILDALNGKVIIDPDISTLQYYEKLNANYHKPEEPVIMEKDSPIKTKDGHRIILRCNLDPLSDLNEPTKLNADGVGLYRTEFLYLGKDELPSEDYQFSIYKQVAELIAPHSVVIRTFDLGGDKLSHLIPSAPEDNPYLGNRGIRFSLSHKDVFKTQIRAVLRAAIYGKVKLMFPMVKDYQDYLQAKEIVEECKTELQKENIPFAQNLPLGVMIEIPSAALCAEELAENCDFMSIGTNDLVQYTLAADRNNSALSDYYITHHPAVLKLMMLTLQAGNKYEKPVSICGEMASQPQYVPLLIGMGFKELSVGTSAFLRCKKIIRHCDKELFNLIENTDLGHLDSIENLIFEQLKPYYKF</sequence>
<keyword evidence="2" id="KW-1185">Reference proteome</keyword>
<proteinExistence type="predicted"/>
<evidence type="ECO:0000313" key="2">
    <source>
        <dbReference type="Proteomes" id="UP000294588"/>
    </source>
</evidence>
<dbReference type="Proteomes" id="UP000294588">
    <property type="component" value="Unassembled WGS sequence"/>
</dbReference>
<protein>
    <submittedName>
        <fullName evidence="1">Phosphoenolpyruvate--protein phosphotransferase</fullName>
        <ecNumber evidence="1">2.7.3.9</ecNumber>
    </submittedName>
</protein>
<name>A0AC61QKP3_9BACT</name>
<dbReference type="EC" id="2.7.3.9" evidence="1"/>
<keyword evidence="1" id="KW-0808">Transferase</keyword>
<accession>A0AC61QKP3</accession>
<comment type="caution">
    <text evidence="1">The sequence shown here is derived from an EMBL/GenBank/DDBJ whole genome shotgun (WGS) entry which is preliminary data.</text>
</comment>
<dbReference type="EMBL" id="SMOG01000002">
    <property type="protein sequence ID" value="TDF74232.1"/>
    <property type="molecule type" value="Genomic_DNA"/>
</dbReference>
<reference evidence="1" key="1">
    <citation type="submission" date="2019-03" db="EMBL/GenBank/DDBJ databases">
        <title>Candidatus Syntrophosphaera thermopropionivorans: a novel player in syntrophic propionate oxidation during anaerobic digestion.</title>
        <authorList>
            <person name="Dyksma S."/>
        </authorList>
    </citation>
    <scope>NUCLEOTIDE SEQUENCE</scope>
    <source>
        <strain evidence="1">W5</strain>
    </source>
</reference>
<organism evidence="1 2">
    <name type="scientific">Candidatus Syntrophosphaera thermopropionivorans</name>
    <dbReference type="NCBI Taxonomy" id="2593015"/>
    <lineage>
        <taxon>Bacteria</taxon>
        <taxon>Pseudomonadati</taxon>
        <taxon>Candidatus Cloacimonadota</taxon>
        <taxon>Candidatus Cloacimonadia</taxon>
        <taxon>Candidatus Cloacimonadales</taxon>
        <taxon>Candidatus Cloacimonadaceae</taxon>
        <taxon>Candidatus Syntrophosphaera</taxon>
    </lineage>
</organism>